<evidence type="ECO:0000256" key="3">
    <source>
        <dbReference type="SAM" id="MobiDB-lite"/>
    </source>
</evidence>
<dbReference type="SUPFAM" id="SSF54928">
    <property type="entry name" value="RNA-binding domain, RBD"/>
    <property type="match status" value="1"/>
</dbReference>
<dbReference type="EMBL" id="LN890537">
    <property type="protein sequence ID" value="CUS22213.1"/>
    <property type="molecule type" value="Genomic_DNA"/>
</dbReference>
<dbReference type="Gene3D" id="3.30.70.330">
    <property type="match status" value="1"/>
</dbReference>
<dbReference type="InterPro" id="IPR012677">
    <property type="entry name" value="Nucleotide-bd_a/b_plait_sf"/>
</dbReference>
<evidence type="ECO:0000256" key="2">
    <source>
        <dbReference type="PROSITE-ProRule" id="PRU00176"/>
    </source>
</evidence>
<evidence type="ECO:0000313" key="6">
    <source>
        <dbReference type="Proteomes" id="UP000236544"/>
    </source>
</evidence>
<protein>
    <submittedName>
        <fullName evidence="5">LAQU0S05e00232g1_1</fullName>
    </submittedName>
</protein>
<gene>
    <name evidence="5" type="ORF">LAQU0_S05e00232g</name>
</gene>
<feature type="region of interest" description="Disordered" evidence="3">
    <location>
        <begin position="158"/>
        <end position="192"/>
    </location>
</feature>
<dbReference type="InterPro" id="IPR035979">
    <property type="entry name" value="RBD_domain_sf"/>
</dbReference>
<evidence type="ECO:0000256" key="1">
    <source>
        <dbReference type="ARBA" id="ARBA00022884"/>
    </source>
</evidence>
<dbReference type="Pfam" id="PF00076">
    <property type="entry name" value="RRM_1"/>
    <property type="match status" value="1"/>
</dbReference>
<dbReference type="Proteomes" id="UP000236544">
    <property type="component" value="Unassembled WGS sequence"/>
</dbReference>
<dbReference type="InterPro" id="IPR000504">
    <property type="entry name" value="RRM_dom"/>
</dbReference>
<reference evidence="6" key="1">
    <citation type="submission" date="2015-10" db="EMBL/GenBank/DDBJ databases">
        <authorList>
            <person name="Devillers H."/>
        </authorList>
    </citation>
    <scope>NUCLEOTIDE SEQUENCE [LARGE SCALE GENOMIC DNA]</scope>
</reference>
<evidence type="ECO:0000313" key="5">
    <source>
        <dbReference type="EMBL" id="CUS22213.1"/>
    </source>
</evidence>
<dbReference type="PANTHER" id="PTHR23236">
    <property type="entry name" value="EUKARYOTIC TRANSLATION INITIATION FACTOR 4B/4H"/>
    <property type="match status" value="1"/>
</dbReference>
<dbReference type="GO" id="GO:0008143">
    <property type="term" value="F:poly(A) binding"/>
    <property type="evidence" value="ECO:0007669"/>
    <property type="project" value="TreeGrafter"/>
</dbReference>
<feature type="domain" description="RRM" evidence="4">
    <location>
        <begin position="58"/>
        <end position="136"/>
    </location>
</feature>
<accession>A0A0P1KR48</accession>
<dbReference type="AlphaFoldDB" id="A0A0P1KR48"/>
<proteinExistence type="predicted"/>
<dbReference type="SMART" id="SM00360">
    <property type="entry name" value="RRM"/>
    <property type="match status" value="1"/>
</dbReference>
<sequence length="192" mass="21934">MNKIQSTSSRQDTKPDHYYVITEETSRLKDIEKRMADDGHGVDCPGFSRNDEQDADARSVYVGNLDPSISAEALQEFFKESVSSVNRVDIQINKLTGYAKGFAFVEFAQPKDVMAAIELSDSKLGSKPLKIVPKRPSFRQETPYRGFHRVRRATARMHPPTRNRQRGQQMRGLWRNSRRGQTGTRGRGKRFV</sequence>
<organism evidence="5 6">
    <name type="scientific">Lachancea quebecensis</name>
    <dbReference type="NCBI Taxonomy" id="1654605"/>
    <lineage>
        <taxon>Eukaryota</taxon>
        <taxon>Fungi</taxon>
        <taxon>Dikarya</taxon>
        <taxon>Ascomycota</taxon>
        <taxon>Saccharomycotina</taxon>
        <taxon>Saccharomycetes</taxon>
        <taxon>Saccharomycetales</taxon>
        <taxon>Saccharomycetaceae</taxon>
        <taxon>Lachancea</taxon>
    </lineage>
</organism>
<evidence type="ECO:0000259" key="4">
    <source>
        <dbReference type="PROSITE" id="PS50102"/>
    </source>
</evidence>
<name>A0A0P1KR48_9SACH</name>
<dbReference type="PANTHER" id="PTHR23236:SF12">
    <property type="entry name" value="EUKARYOTIC INITIATION FACTOR 4B-RELATED"/>
    <property type="match status" value="1"/>
</dbReference>
<dbReference type="PROSITE" id="PS50102">
    <property type="entry name" value="RRM"/>
    <property type="match status" value="1"/>
</dbReference>
<dbReference type="OrthoDB" id="4726at2759"/>
<keyword evidence="6" id="KW-1185">Reference proteome</keyword>
<keyword evidence="1 2" id="KW-0694">RNA-binding</keyword>